<sequence length="334" mass="35509">MGGLQVQFKWTAGGAIKIHFDRLCLPVPPSVEVMQADWVRTGLMLLFALCILVNAWMHSSGEISRLALTWYLRLLQLLETTAGAVTSAMPRAREGWKDRKPSRISSLARRATGSIIGRMRKSSKSMLQTDQVLFARLLMNPHDAKASQSTFWHRLTTTSIWLQGVGPLKLIPQHPGGKGEGRRGGEGKERAEKGRKEKEEGNRKGKASYSRAPQGEAGNSKARQGETAATVVEIVGREGGALLNVGDMDLAAANPVAAIGTGVTSPSPPPAPGALEPNVGEATGLSTSGAGEVNGNSPWATDTGLGAGRRTRMDHVPSAVDDGRPVGQRADDVL</sequence>
<organism evidence="2 3">
    <name type="scientific">Cymbomonas tetramitiformis</name>
    <dbReference type="NCBI Taxonomy" id="36881"/>
    <lineage>
        <taxon>Eukaryota</taxon>
        <taxon>Viridiplantae</taxon>
        <taxon>Chlorophyta</taxon>
        <taxon>Pyramimonadophyceae</taxon>
        <taxon>Pyramimonadales</taxon>
        <taxon>Pyramimonadaceae</taxon>
        <taxon>Cymbomonas</taxon>
    </lineage>
</organism>
<dbReference type="AlphaFoldDB" id="A0AAE0G843"/>
<feature type="compositionally biased region" description="Basic and acidic residues" evidence="1">
    <location>
        <begin position="311"/>
        <end position="334"/>
    </location>
</feature>
<keyword evidence="3" id="KW-1185">Reference proteome</keyword>
<feature type="region of interest" description="Disordered" evidence="1">
    <location>
        <begin position="264"/>
        <end position="334"/>
    </location>
</feature>
<name>A0AAE0G843_9CHLO</name>
<gene>
    <name evidence="2" type="ORF">CYMTET_18499</name>
</gene>
<evidence type="ECO:0000313" key="3">
    <source>
        <dbReference type="Proteomes" id="UP001190700"/>
    </source>
</evidence>
<protein>
    <submittedName>
        <fullName evidence="2">Uncharacterized protein</fullName>
    </submittedName>
</protein>
<feature type="compositionally biased region" description="Basic and acidic residues" evidence="1">
    <location>
        <begin position="177"/>
        <end position="203"/>
    </location>
</feature>
<feature type="region of interest" description="Disordered" evidence="1">
    <location>
        <begin position="168"/>
        <end position="226"/>
    </location>
</feature>
<feature type="compositionally biased region" description="Polar residues" evidence="1">
    <location>
        <begin position="284"/>
        <end position="300"/>
    </location>
</feature>
<evidence type="ECO:0000313" key="2">
    <source>
        <dbReference type="EMBL" id="KAK3273253.1"/>
    </source>
</evidence>
<dbReference type="EMBL" id="LGRX02008579">
    <property type="protein sequence ID" value="KAK3273253.1"/>
    <property type="molecule type" value="Genomic_DNA"/>
</dbReference>
<comment type="caution">
    <text evidence="2">The sequence shown here is derived from an EMBL/GenBank/DDBJ whole genome shotgun (WGS) entry which is preliminary data.</text>
</comment>
<accession>A0AAE0G843</accession>
<reference evidence="2 3" key="1">
    <citation type="journal article" date="2015" name="Genome Biol. Evol.">
        <title>Comparative Genomics of a Bacterivorous Green Alga Reveals Evolutionary Causalities and Consequences of Phago-Mixotrophic Mode of Nutrition.</title>
        <authorList>
            <person name="Burns J.A."/>
            <person name="Paasch A."/>
            <person name="Narechania A."/>
            <person name="Kim E."/>
        </authorList>
    </citation>
    <scope>NUCLEOTIDE SEQUENCE [LARGE SCALE GENOMIC DNA]</scope>
    <source>
        <strain evidence="2 3">PLY_AMNH</strain>
    </source>
</reference>
<dbReference type="Proteomes" id="UP001190700">
    <property type="component" value="Unassembled WGS sequence"/>
</dbReference>
<proteinExistence type="predicted"/>
<evidence type="ECO:0000256" key="1">
    <source>
        <dbReference type="SAM" id="MobiDB-lite"/>
    </source>
</evidence>